<dbReference type="KEGG" id="nli:G3M70_03925"/>
<dbReference type="PANTHER" id="PTHR44395:SF1">
    <property type="entry name" value="PROTEIN O-MANNOSYL-TRANSFERASE TMTC3"/>
    <property type="match status" value="1"/>
</dbReference>
<reference evidence="2 3" key="1">
    <citation type="submission" date="2020-02" db="EMBL/GenBank/DDBJ databases">
        <title>Genomic and physiological characterization of two novel Nitrospinaceae genera.</title>
        <authorList>
            <person name="Mueller A.J."/>
            <person name="Jung M.-Y."/>
            <person name="Strachan C.R."/>
            <person name="Herbold C.W."/>
            <person name="Kirkegaard R.H."/>
            <person name="Daims H."/>
        </authorList>
    </citation>
    <scope>NUCLEOTIDE SEQUENCE [LARGE SCALE GENOMIC DNA]</scope>
    <source>
        <strain evidence="2">EB</strain>
    </source>
</reference>
<dbReference type="InterPro" id="IPR019734">
    <property type="entry name" value="TPR_rpt"/>
</dbReference>
<evidence type="ECO:0000256" key="1">
    <source>
        <dbReference type="PROSITE-ProRule" id="PRU00339"/>
    </source>
</evidence>
<dbReference type="EMBL" id="CP048685">
    <property type="protein sequence ID" value="QPJ61082.1"/>
    <property type="molecule type" value="Genomic_DNA"/>
</dbReference>
<keyword evidence="1" id="KW-0802">TPR repeat</keyword>
<dbReference type="Pfam" id="PF00515">
    <property type="entry name" value="TPR_1"/>
    <property type="match status" value="1"/>
</dbReference>
<dbReference type="AlphaFoldDB" id="A0A7T0BU66"/>
<organism evidence="2 3">
    <name type="scientific">Candidatus Nitronauta litoralis</name>
    <dbReference type="NCBI Taxonomy" id="2705533"/>
    <lineage>
        <taxon>Bacteria</taxon>
        <taxon>Pseudomonadati</taxon>
        <taxon>Nitrospinota/Tectimicrobiota group</taxon>
        <taxon>Nitrospinota</taxon>
        <taxon>Nitrospinia</taxon>
        <taxon>Nitrospinales</taxon>
        <taxon>Nitrospinaceae</taxon>
        <taxon>Candidatus Nitronauta</taxon>
    </lineage>
</organism>
<dbReference type="Gene3D" id="3.40.50.150">
    <property type="entry name" value="Vaccinia Virus protein VP39"/>
    <property type="match status" value="1"/>
</dbReference>
<dbReference type="Pfam" id="PF13489">
    <property type="entry name" value="Methyltransf_23"/>
    <property type="match status" value="1"/>
</dbReference>
<dbReference type="InterPro" id="IPR011990">
    <property type="entry name" value="TPR-like_helical_dom_sf"/>
</dbReference>
<dbReference type="Pfam" id="PF13181">
    <property type="entry name" value="TPR_8"/>
    <property type="match status" value="1"/>
</dbReference>
<dbReference type="PROSITE" id="PS50293">
    <property type="entry name" value="TPR_REGION"/>
    <property type="match status" value="1"/>
</dbReference>
<name>A0A7T0BU66_9BACT</name>
<protein>
    <submittedName>
        <fullName evidence="2">Tetratricopeptide repeat protein</fullName>
    </submittedName>
</protein>
<proteinExistence type="predicted"/>
<dbReference type="PANTHER" id="PTHR44395">
    <property type="match status" value="1"/>
</dbReference>
<sequence length="348" mass="39228">MSTQTNPDLELLKSQLKEHPGSIDALYKLGVYCFELGDLKKGEDYLKKLLALKPEHAGALTLSSRLCREIGKLQEAEACLKYLVKAHPDDAEGWYDLGNILRDQKKLNEASVAFKRALELNPEDQRAQYLIAVLKGDNPDSPPDDYVRSLFNPYASRFDDHLVHRLRYNVPEKLARLLRALREGTPRLKSALDMGCGTGLSGLAFRSQVKHLEGVDLAPNMLERARAKGVYHSLVHDSIDHHLDSVEQSYDLFIATDVLIYLGAVEGLFEKVVERSRPGAWFVFSTESVEGPDFEALTSGRYSHSMFYIQRLADQFKFEVSACQATDIREEYGKGLPGHLFVLRSRAQ</sequence>
<dbReference type="GO" id="GO:0000030">
    <property type="term" value="F:mannosyltransferase activity"/>
    <property type="evidence" value="ECO:0007669"/>
    <property type="project" value="TreeGrafter"/>
</dbReference>
<dbReference type="SUPFAM" id="SSF48452">
    <property type="entry name" value="TPR-like"/>
    <property type="match status" value="1"/>
</dbReference>
<feature type="repeat" description="TPR" evidence="1">
    <location>
        <begin position="23"/>
        <end position="56"/>
    </location>
</feature>
<accession>A0A7T0BU66</accession>
<dbReference type="GO" id="GO:0035269">
    <property type="term" value="P:protein O-linked glycosylation via mannose"/>
    <property type="evidence" value="ECO:0007669"/>
    <property type="project" value="TreeGrafter"/>
</dbReference>
<dbReference type="Gene3D" id="1.25.40.10">
    <property type="entry name" value="Tetratricopeptide repeat domain"/>
    <property type="match status" value="1"/>
</dbReference>
<evidence type="ECO:0000313" key="3">
    <source>
        <dbReference type="Proteomes" id="UP000594688"/>
    </source>
</evidence>
<dbReference type="Proteomes" id="UP000594688">
    <property type="component" value="Chromosome"/>
</dbReference>
<evidence type="ECO:0000313" key="2">
    <source>
        <dbReference type="EMBL" id="QPJ61082.1"/>
    </source>
</evidence>
<dbReference type="SMART" id="SM00028">
    <property type="entry name" value="TPR"/>
    <property type="match status" value="3"/>
</dbReference>
<dbReference type="CDD" id="cd02440">
    <property type="entry name" value="AdoMet_MTases"/>
    <property type="match status" value="1"/>
</dbReference>
<feature type="repeat" description="TPR" evidence="1">
    <location>
        <begin position="91"/>
        <end position="124"/>
    </location>
</feature>
<dbReference type="InterPro" id="IPR029063">
    <property type="entry name" value="SAM-dependent_MTases_sf"/>
</dbReference>
<dbReference type="PROSITE" id="PS50005">
    <property type="entry name" value="TPR"/>
    <property type="match status" value="2"/>
</dbReference>
<dbReference type="SUPFAM" id="SSF53335">
    <property type="entry name" value="S-adenosyl-L-methionine-dependent methyltransferases"/>
    <property type="match status" value="1"/>
</dbReference>
<gene>
    <name evidence="2" type="ORF">G3M70_03925</name>
</gene>